<dbReference type="GO" id="GO:0046279">
    <property type="term" value="P:3,4-dihydroxybenzoate biosynthetic process"/>
    <property type="evidence" value="ECO:0007669"/>
    <property type="project" value="TreeGrafter"/>
</dbReference>
<evidence type="ECO:0000313" key="9">
    <source>
        <dbReference type="Proteomes" id="UP000596035"/>
    </source>
</evidence>
<feature type="binding site" evidence="5">
    <location>
        <begin position="46"/>
        <end position="48"/>
    </location>
    <ligand>
        <name>3-dehydroquinate</name>
        <dbReference type="ChEBI" id="CHEBI:32364"/>
    </ligand>
</feature>
<dbReference type="EMBL" id="CP065321">
    <property type="protein sequence ID" value="QQR30867.1"/>
    <property type="molecule type" value="Genomic_DNA"/>
</dbReference>
<comment type="pathway">
    <text evidence="5">Metabolic intermediate biosynthesis; chorismate biosynthesis; chorismate from D-erythrose 4-phosphate and phosphoenolpyruvate: step 3/7.</text>
</comment>
<feature type="active site" description="Schiff-base intermediate with substrate" evidence="5">
    <location>
        <position position="165"/>
    </location>
</feature>
<comment type="caution">
    <text evidence="5">Lacks conserved residue(s) required for the propagation of feature annotation.</text>
</comment>
<comment type="similarity">
    <text evidence="5">Belongs to the type-I 3-dehydroquinase family.</text>
</comment>
<dbReference type="HAMAP" id="MF_00214">
    <property type="entry name" value="AroD"/>
    <property type="match status" value="1"/>
</dbReference>
<dbReference type="EC" id="4.2.1.10" evidence="5"/>
<reference evidence="6" key="1">
    <citation type="journal article" date="2017" name="Genome Announc.">
        <title>High-Quality Whole-Genome Sequences of the Oligo-Mouse-Microbiota Bacterial Community.</title>
        <authorList>
            <person name="Garzetti D."/>
            <person name="Brugiroux S."/>
            <person name="Bunk B."/>
            <person name="Pukall R."/>
            <person name="McCoy K.D."/>
            <person name="Macpherson A.J."/>
            <person name="Stecher B."/>
        </authorList>
    </citation>
    <scope>NUCLEOTIDE SEQUENCE</scope>
    <source>
        <strain evidence="6">KB18</strain>
    </source>
</reference>
<dbReference type="EMBL" id="CP021422">
    <property type="protein sequence ID" value="ASB41608.1"/>
    <property type="molecule type" value="Genomic_DNA"/>
</dbReference>
<feature type="binding site" evidence="5">
    <location>
        <position position="225"/>
    </location>
    <ligand>
        <name>3-dehydroquinate</name>
        <dbReference type="ChEBI" id="CHEBI:32364"/>
    </ligand>
</feature>
<evidence type="ECO:0000256" key="2">
    <source>
        <dbReference type="ARBA" id="ARBA00023141"/>
    </source>
</evidence>
<evidence type="ECO:0000313" key="6">
    <source>
        <dbReference type="EMBL" id="ASB41608.1"/>
    </source>
</evidence>
<dbReference type="Pfam" id="PF01487">
    <property type="entry name" value="DHquinase_I"/>
    <property type="match status" value="1"/>
</dbReference>
<dbReference type="CDD" id="cd00502">
    <property type="entry name" value="DHQase_I"/>
    <property type="match status" value="1"/>
</dbReference>
<dbReference type="GO" id="GO:0008652">
    <property type="term" value="P:amino acid biosynthetic process"/>
    <property type="evidence" value="ECO:0007669"/>
    <property type="project" value="UniProtKB-KW"/>
</dbReference>
<keyword evidence="3 5" id="KW-0456">Lyase</keyword>
<evidence type="ECO:0000256" key="3">
    <source>
        <dbReference type="ARBA" id="ARBA00023239"/>
    </source>
</evidence>
<dbReference type="InterPro" id="IPR001381">
    <property type="entry name" value="DHquinase_I"/>
</dbReference>
<name>A0A1Z2XT30_9FIRM</name>
<dbReference type="PANTHER" id="PTHR43699:SF1">
    <property type="entry name" value="3-DEHYDROQUINATE DEHYDRATASE"/>
    <property type="match status" value="1"/>
</dbReference>
<sequence length="246" mass="26802">MKKPSLESLGLYERTPKICIPLMAKDLAGLSLQLLENRTLPGDLYEWRLDRYEGDIELGLGIYKRAVSLPLLCTLRTKGQGGEIELDPPEYLRRVRELIELSEHFQLIDIELCAGDSAVRELTEAAHERGLLAVVSQHDFADTPPGEEMLRTLVHMKDLGADLPKLAVMPKNPLDVFSLMSASFEAYALLGPVITMSMGEIGRLSRAAGSFTGSCITFGAGARASAPGQLGAAELRQVLDILGRGL</sequence>
<dbReference type="FunFam" id="3.20.20.70:FF:000047">
    <property type="entry name" value="3-dehydroquinate dehydratase"/>
    <property type="match status" value="1"/>
</dbReference>
<dbReference type="RefSeq" id="WP_066539595.1">
    <property type="nucleotide sequence ID" value="NZ_CP021422.1"/>
</dbReference>
<keyword evidence="5" id="KW-0028">Amino-acid biosynthesis</keyword>
<evidence type="ECO:0000313" key="8">
    <source>
        <dbReference type="Proteomes" id="UP000196710"/>
    </source>
</evidence>
<dbReference type="InterPro" id="IPR013785">
    <property type="entry name" value="Aldolase_TIM"/>
</dbReference>
<feature type="binding site" evidence="5">
    <location>
        <position position="229"/>
    </location>
    <ligand>
        <name>3-dehydroquinate</name>
        <dbReference type="ChEBI" id="CHEBI:32364"/>
    </ligand>
</feature>
<feature type="active site" description="Proton donor/acceptor" evidence="5">
    <location>
        <position position="138"/>
    </location>
</feature>
<evidence type="ECO:0000313" key="7">
    <source>
        <dbReference type="EMBL" id="QQR30867.1"/>
    </source>
</evidence>
<dbReference type="NCBIfam" id="TIGR01093">
    <property type="entry name" value="aroD"/>
    <property type="match status" value="1"/>
</dbReference>
<feature type="binding site" evidence="5">
    <location>
        <position position="76"/>
    </location>
    <ligand>
        <name>3-dehydroquinate</name>
        <dbReference type="ChEBI" id="CHEBI:32364"/>
    </ligand>
</feature>
<feature type="binding site" evidence="5">
    <location>
        <position position="206"/>
    </location>
    <ligand>
        <name>3-dehydroquinate</name>
        <dbReference type="ChEBI" id="CHEBI:32364"/>
    </ligand>
</feature>
<proteinExistence type="inferred from homology"/>
<evidence type="ECO:0000256" key="5">
    <source>
        <dbReference type="HAMAP-Rule" id="MF_00214"/>
    </source>
</evidence>
<accession>A0A1Z2XT30</accession>
<dbReference type="GO" id="GO:0003855">
    <property type="term" value="F:3-dehydroquinate dehydratase activity"/>
    <property type="evidence" value="ECO:0007669"/>
    <property type="project" value="UniProtKB-UniRule"/>
</dbReference>
<dbReference type="Proteomes" id="UP000596035">
    <property type="component" value="Chromosome"/>
</dbReference>
<dbReference type="GO" id="GO:0009073">
    <property type="term" value="P:aromatic amino acid family biosynthetic process"/>
    <property type="evidence" value="ECO:0007669"/>
    <property type="project" value="UniProtKB-KW"/>
</dbReference>
<evidence type="ECO:0000256" key="1">
    <source>
        <dbReference type="ARBA" id="ARBA00001864"/>
    </source>
</evidence>
<reference evidence="8" key="2">
    <citation type="submission" date="2017-05" db="EMBL/GenBank/DDBJ databases">
        <title>Improved OligoMM genomes.</title>
        <authorList>
            <person name="Garzetti D."/>
        </authorList>
    </citation>
    <scope>NUCLEOTIDE SEQUENCE [LARGE SCALE GENOMIC DNA]</scope>
    <source>
        <strain evidence="8">KB18</strain>
    </source>
</reference>
<protein>
    <recommendedName>
        <fullName evidence="5">3-dehydroquinate dehydratase</fullName>
        <shortName evidence="5">3-dehydroquinase</shortName>
        <ecNumber evidence="5">4.2.1.10</ecNumber>
    </recommendedName>
    <alternativeName>
        <fullName evidence="5">Type I DHQase</fullName>
    </alternativeName>
    <alternativeName>
        <fullName evidence="5">Type I dehydroquinase</fullName>
        <shortName evidence="5">DHQ1</shortName>
    </alternativeName>
</protein>
<dbReference type="PANTHER" id="PTHR43699">
    <property type="entry name" value="3-DEHYDROQUINATE DEHYDRATASE"/>
    <property type="match status" value="1"/>
</dbReference>
<dbReference type="InterPro" id="IPR050146">
    <property type="entry name" value="Type-I_3-dehydroquinase"/>
</dbReference>
<reference evidence="7 9" key="3">
    <citation type="submission" date="2020-11" db="EMBL/GenBank/DDBJ databases">
        <title>Closed and high quality bacterial genomes of the OMM12 community.</title>
        <authorList>
            <person name="Marbouty M."/>
            <person name="Lamy-Besnier Q."/>
            <person name="Debarbieux L."/>
            <person name="Koszul R."/>
        </authorList>
    </citation>
    <scope>NUCLEOTIDE SEQUENCE [LARGE SCALE GENOMIC DNA]</scope>
    <source>
        <strain evidence="7 9">KB18</strain>
    </source>
</reference>
<dbReference type="KEGG" id="amur:ADH66_13645"/>
<dbReference type="AlphaFoldDB" id="A0A1Z2XT30"/>
<keyword evidence="2 5" id="KW-0057">Aromatic amino acid biosynthesis</keyword>
<dbReference type="SUPFAM" id="SSF51569">
    <property type="entry name" value="Aldolase"/>
    <property type="match status" value="1"/>
</dbReference>
<organism evidence="7 9">
    <name type="scientific">Acutalibacter muris</name>
    <dbReference type="NCBI Taxonomy" id="1796620"/>
    <lineage>
        <taxon>Bacteria</taxon>
        <taxon>Bacillati</taxon>
        <taxon>Bacillota</taxon>
        <taxon>Clostridia</taxon>
        <taxon>Eubacteriales</taxon>
        <taxon>Acutalibacteraceae</taxon>
        <taxon>Acutalibacter</taxon>
    </lineage>
</organism>
<evidence type="ECO:0000256" key="4">
    <source>
        <dbReference type="ARBA" id="ARBA00023270"/>
    </source>
</evidence>
<dbReference type="Proteomes" id="UP000196710">
    <property type="component" value="Chromosome"/>
</dbReference>
<keyword evidence="8" id="KW-1185">Reference proteome</keyword>
<keyword evidence="4 5" id="KW-0704">Schiff base</keyword>
<dbReference type="Gene3D" id="3.20.20.70">
    <property type="entry name" value="Aldolase class I"/>
    <property type="match status" value="1"/>
</dbReference>
<dbReference type="GO" id="GO:0009423">
    <property type="term" value="P:chorismate biosynthetic process"/>
    <property type="evidence" value="ECO:0007669"/>
    <property type="project" value="UniProtKB-UniRule"/>
</dbReference>
<comment type="function">
    <text evidence="5">Involved in the third step of the chorismate pathway, which leads to the biosynthesis of aromatic amino acids. Catalyzes the cis-dehydration of 3-dehydroquinate (DHQ) and introduces the first double bond of the aromatic ring to yield 3-dehydroshikimate.</text>
</comment>
<comment type="subunit">
    <text evidence="5">Homodimer.</text>
</comment>
<comment type="catalytic activity">
    <reaction evidence="1 5">
        <text>3-dehydroquinate = 3-dehydroshikimate + H2O</text>
        <dbReference type="Rhea" id="RHEA:21096"/>
        <dbReference type="ChEBI" id="CHEBI:15377"/>
        <dbReference type="ChEBI" id="CHEBI:16630"/>
        <dbReference type="ChEBI" id="CHEBI:32364"/>
        <dbReference type="EC" id="4.2.1.10"/>
    </reaction>
</comment>
<gene>
    <name evidence="5 7" type="primary">aroD</name>
    <name evidence="6" type="ORF">ADH66_13645</name>
    <name evidence="7" type="ORF">I5Q82_03985</name>
</gene>